<reference evidence="9 10" key="1">
    <citation type="submission" date="2015-09" db="EMBL/GenBank/DDBJ databases">
        <authorList>
            <consortium name="Pathogen Informatics"/>
        </authorList>
    </citation>
    <scope>NUCLEOTIDE SEQUENCE [LARGE SCALE GENOMIC DNA]</scope>
    <source>
        <strain evidence="9 10">2789STDY5834856</strain>
    </source>
</reference>
<accession>A0A174KQE9</accession>
<keyword evidence="5 7" id="KW-1133">Transmembrane helix</keyword>
<organism evidence="9 10">
    <name type="scientific">Clostridium disporicum</name>
    <dbReference type="NCBI Taxonomy" id="84024"/>
    <lineage>
        <taxon>Bacteria</taxon>
        <taxon>Bacillati</taxon>
        <taxon>Bacillota</taxon>
        <taxon>Clostridia</taxon>
        <taxon>Eubacteriales</taxon>
        <taxon>Clostridiaceae</taxon>
        <taxon>Clostridium</taxon>
    </lineage>
</organism>
<protein>
    <submittedName>
        <fullName evidence="9">Dipeptide transport system permease protein dppC</fullName>
    </submittedName>
</protein>
<evidence type="ECO:0000256" key="7">
    <source>
        <dbReference type="RuleBase" id="RU363032"/>
    </source>
</evidence>
<evidence type="ECO:0000313" key="10">
    <source>
        <dbReference type="Proteomes" id="UP000095594"/>
    </source>
</evidence>
<evidence type="ECO:0000256" key="5">
    <source>
        <dbReference type="ARBA" id="ARBA00022989"/>
    </source>
</evidence>
<dbReference type="PANTHER" id="PTHR43386">
    <property type="entry name" value="OLIGOPEPTIDE TRANSPORT SYSTEM PERMEASE PROTEIN APPC"/>
    <property type="match status" value="1"/>
</dbReference>
<feature type="transmembrane region" description="Helical" evidence="7">
    <location>
        <begin position="24"/>
        <end position="45"/>
    </location>
</feature>
<dbReference type="GO" id="GO:0055085">
    <property type="term" value="P:transmembrane transport"/>
    <property type="evidence" value="ECO:0007669"/>
    <property type="project" value="InterPro"/>
</dbReference>
<dbReference type="CDD" id="cd06261">
    <property type="entry name" value="TM_PBP2"/>
    <property type="match status" value="1"/>
</dbReference>
<dbReference type="InterPro" id="IPR035906">
    <property type="entry name" value="MetI-like_sf"/>
</dbReference>
<dbReference type="OrthoDB" id="9783218at2"/>
<dbReference type="PANTHER" id="PTHR43386:SF23">
    <property type="entry name" value="ABC TRANSPORTER"/>
    <property type="match status" value="1"/>
</dbReference>
<name>A0A174KQE9_9CLOT</name>
<evidence type="ECO:0000256" key="3">
    <source>
        <dbReference type="ARBA" id="ARBA00022475"/>
    </source>
</evidence>
<evidence type="ECO:0000259" key="8">
    <source>
        <dbReference type="PROSITE" id="PS50928"/>
    </source>
</evidence>
<dbReference type="EMBL" id="CYZX01000027">
    <property type="protein sequence ID" value="CUP12098.1"/>
    <property type="molecule type" value="Genomic_DNA"/>
</dbReference>
<feature type="transmembrane region" description="Helical" evidence="7">
    <location>
        <begin position="88"/>
        <end position="112"/>
    </location>
</feature>
<evidence type="ECO:0000256" key="1">
    <source>
        <dbReference type="ARBA" id="ARBA00004651"/>
    </source>
</evidence>
<evidence type="ECO:0000256" key="6">
    <source>
        <dbReference type="ARBA" id="ARBA00023136"/>
    </source>
</evidence>
<dbReference type="GO" id="GO:0005886">
    <property type="term" value="C:plasma membrane"/>
    <property type="evidence" value="ECO:0007669"/>
    <property type="project" value="UniProtKB-SubCell"/>
</dbReference>
<dbReference type="RefSeq" id="WP_055268011.1">
    <property type="nucleotide sequence ID" value="NZ_CABIXQ010000027.1"/>
</dbReference>
<dbReference type="Proteomes" id="UP000095594">
    <property type="component" value="Unassembled WGS sequence"/>
</dbReference>
<keyword evidence="3" id="KW-1003">Cell membrane</keyword>
<feature type="transmembrane region" description="Helical" evidence="7">
    <location>
        <begin position="197"/>
        <end position="217"/>
    </location>
</feature>
<comment type="similarity">
    <text evidence="7">Belongs to the binding-protein-dependent transport system permease family.</text>
</comment>
<comment type="subcellular location">
    <subcellularLocation>
        <location evidence="1 7">Cell membrane</location>
        <topology evidence="1 7">Multi-pass membrane protein</topology>
    </subcellularLocation>
</comment>
<dbReference type="InterPro" id="IPR000515">
    <property type="entry name" value="MetI-like"/>
</dbReference>
<keyword evidence="4 7" id="KW-0812">Transmembrane</keyword>
<evidence type="ECO:0000313" key="9">
    <source>
        <dbReference type="EMBL" id="CUP12098.1"/>
    </source>
</evidence>
<dbReference type="InterPro" id="IPR050366">
    <property type="entry name" value="BP-dependent_transpt_permease"/>
</dbReference>
<keyword evidence="2 7" id="KW-0813">Transport</keyword>
<sequence length="288" mass="31832">MLKNPSVNLGKKRIQIFSNRRKRIVFYITISVIYLVTILIVGLIMNPDKYAVDYSAKFISPSLGHLFGTDFMGRDMFWRCIKGLSNSILIGIFASVVSSFIALVFGVSSAIIGGWYDRFINWCVDLCMGIPHLILLILISFMLGRGAVGVTVAVSLTHWTGLTRLVRAEVLQVRSAQYVQAAYKMGKSKFQVAISHIIPHVLPVYLIGVVLLFPHAIMHEASITFLGFGLPAEVPAIGVILSEAMKHIATGKWWLALFPGLMLLSVVLLFDVIGENLKQLINPNSGNE</sequence>
<dbReference type="Gene3D" id="1.10.3720.10">
    <property type="entry name" value="MetI-like"/>
    <property type="match status" value="1"/>
</dbReference>
<dbReference type="SUPFAM" id="SSF161098">
    <property type="entry name" value="MetI-like"/>
    <property type="match status" value="1"/>
</dbReference>
<keyword evidence="6 7" id="KW-0472">Membrane</keyword>
<dbReference type="AlphaFoldDB" id="A0A174KQE9"/>
<evidence type="ECO:0000256" key="4">
    <source>
        <dbReference type="ARBA" id="ARBA00022692"/>
    </source>
</evidence>
<dbReference type="Pfam" id="PF00528">
    <property type="entry name" value="BPD_transp_1"/>
    <property type="match status" value="1"/>
</dbReference>
<feature type="transmembrane region" description="Helical" evidence="7">
    <location>
        <begin position="223"/>
        <end position="241"/>
    </location>
</feature>
<feature type="domain" description="ABC transmembrane type-1" evidence="8">
    <location>
        <begin position="84"/>
        <end position="274"/>
    </location>
</feature>
<proteinExistence type="inferred from homology"/>
<gene>
    <name evidence="9" type="primary">dppC</name>
    <name evidence="9" type="ORF">ERS852471_03033</name>
</gene>
<feature type="transmembrane region" description="Helical" evidence="7">
    <location>
        <begin position="253"/>
        <end position="273"/>
    </location>
</feature>
<dbReference type="PROSITE" id="PS50928">
    <property type="entry name" value="ABC_TM1"/>
    <property type="match status" value="1"/>
</dbReference>
<evidence type="ECO:0000256" key="2">
    <source>
        <dbReference type="ARBA" id="ARBA00022448"/>
    </source>
</evidence>